<protein>
    <recommendedName>
        <fullName evidence="2">histidine kinase</fullName>
        <ecNumber evidence="2">2.7.13.3</ecNumber>
    </recommendedName>
</protein>
<dbReference type="EMBL" id="JAGTJJ010000001">
    <property type="protein sequence ID" value="MDC3979776.1"/>
    <property type="molecule type" value="Genomic_DNA"/>
</dbReference>
<evidence type="ECO:0000259" key="6">
    <source>
        <dbReference type="PROSITE" id="PS50109"/>
    </source>
</evidence>
<comment type="catalytic activity">
    <reaction evidence="1">
        <text>ATP + protein L-histidine = ADP + protein N-phospho-L-histidine.</text>
        <dbReference type="EC" id="2.7.13.3"/>
    </reaction>
</comment>
<dbReference type="GO" id="GO:0006355">
    <property type="term" value="P:regulation of DNA-templated transcription"/>
    <property type="evidence" value="ECO:0007669"/>
    <property type="project" value="InterPro"/>
</dbReference>
<dbReference type="SUPFAM" id="SSF47384">
    <property type="entry name" value="Homodimeric domain of signal transducing histidine kinase"/>
    <property type="match status" value="1"/>
</dbReference>
<feature type="domain" description="Histidine kinase" evidence="6">
    <location>
        <begin position="323"/>
        <end position="540"/>
    </location>
</feature>
<dbReference type="PANTHER" id="PTHR43047:SF72">
    <property type="entry name" value="OSMOSENSING HISTIDINE PROTEIN KINASE SLN1"/>
    <property type="match status" value="1"/>
</dbReference>
<dbReference type="PROSITE" id="PS50112">
    <property type="entry name" value="PAS"/>
    <property type="match status" value="1"/>
</dbReference>
<evidence type="ECO:0000256" key="3">
    <source>
        <dbReference type="ARBA" id="ARBA00022553"/>
    </source>
</evidence>
<dbReference type="FunFam" id="3.30.565.10:FF:000006">
    <property type="entry name" value="Sensor histidine kinase WalK"/>
    <property type="match status" value="1"/>
</dbReference>
<dbReference type="Proteomes" id="UP001151081">
    <property type="component" value="Unassembled WGS sequence"/>
</dbReference>
<feature type="domain" description="PAS" evidence="7">
    <location>
        <begin position="19"/>
        <end position="59"/>
    </location>
</feature>
<dbReference type="PROSITE" id="PS50109">
    <property type="entry name" value="HIS_KIN"/>
    <property type="match status" value="1"/>
</dbReference>
<proteinExistence type="predicted"/>
<dbReference type="CDD" id="cd00130">
    <property type="entry name" value="PAS"/>
    <property type="match status" value="1"/>
</dbReference>
<feature type="domain" description="PAC" evidence="8">
    <location>
        <begin position="78"/>
        <end position="130"/>
    </location>
</feature>
<gene>
    <name evidence="9" type="ORF">KEG57_04645</name>
</gene>
<keyword evidence="3" id="KW-0597">Phosphoprotein</keyword>
<sequence length="557" mass="60614">MADLGERPDATFDLAAVGMAVVSLEGVLLRANPKLCDLLGRREEELAGRPAQDLRHPDDTKAALQHMQVLGEGVVQSATTEERLLRRDGSSLWVAVTRSVARGPSGAPLHILEVMQETGRYKRAEEARERDLAGERAARIRVELAEARMARLQTITSELARAVTPTEVADVVLRQGLAAVYADAGYVALAEGSMIEVLLAPGYPENDLERLRRVPLLTAALPWADCIRTGRLLVYDSPQAFRAAYPDAPSQRWAKTWVVVPMKVGDRTIGALGVTYLDTCRINQDDRAYMCTLAQQCGQALERARLYEAEQRARLAREEALAIAAHDLRNPLSAITLVASSMMRTAPEDEIGKWVRERAQKLKVTAEHAMELLHNLLDAAIIEANTLALERERCEVDALLAEVADIHAPIAEQKKIELGTRTLGCALSTTCDRGRVIQVLSNLLGNALKFTPGGGMITLSAELDDAWVRFSVADTGPGIRPEDVPRLFDRYWRPRAARGAGAGLGLYIVKGIVEAHGGIVSVDSKLGVGTTFSFTLPVKPIEHASPGGGPPRSRRGH</sequence>
<dbReference type="SMART" id="SM00091">
    <property type="entry name" value="PAS"/>
    <property type="match status" value="1"/>
</dbReference>
<accession>A0A9X4APY4</accession>
<evidence type="ECO:0000256" key="5">
    <source>
        <dbReference type="ARBA" id="ARBA00022777"/>
    </source>
</evidence>
<dbReference type="InterPro" id="IPR035965">
    <property type="entry name" value="PAS-like_dom_sf"/>
</dbReference>
<dbReference type="Gene3D" id="3.30.450.20">
    <property type="entry name" value="PAS domain"/>
    <property type="match status" value="1"/>
</dbReference>
<dbReference type="InterPro" id="IPR005467">
    <property type="entry name" value="His_kinase_dom"/>
</dbReference>
<evidence type="ECO:0000259" key="8">
    <source>
        <dbReference type="PROSITE" id="PS50113"/>
    </source>
</evidence>
<evidence type="ECO:0000256" key="4">
    <source>
        <dbReference type="ARBA" id="ARBA00022679"/>
    </source>
</evidence>
<dbReference type="GO" id="GO:0000155">
    <property type="term" value="F:phosphorelay sensor kinase activity"/>
    <property type="evidence" value="ECO:0007669"/>
    <property type="project" value="InterPro"/>
</dbReference>
<dbReference type="SMART" id="SM00388">
    <property type="entry name" value="HisKA"/>
    <property type="match status" value="1"/>
</dbReference>
<evidence type="ECO:0000256" key="2">
    <source>
        <dbReference type="ARBA" id="ARBA00012438"/>
    </source>
</evidence>
<evidence type="ECO:0000313" key="10">
    <source>
        <dbReference type="Proteomes" id="UP001151081"/>
    </source>
</evidence>
<dbReference type="InterPro" id="IPR013767">
    <property type="entry name" value="PAS_fold"/>
</dbReference>
<dbReference type="SUPFAM" id="SSF55785">
    <property type="entry name" value="PYP-like sensor domain (PAS domain)"/>
    <property type="match status" value="1"/>
</dbReference>
<dbReference type="PROSITE" id="PS50113">
    <property type="entry name" value="PAC"/>
    <property type="match status" value="1"/>
</dbReference>
<dbReference type="InterPro" id="IPR036890">
    <property type="entry name" value="HATPase_C_sf"/>
</dbReference>
<evidence type="ECO:0000259" key="7">
    <source>
        <dbReference type="PROSITE" id="PS50112"/>
    </source>
</evidence>
<dbReference type="Pfam" id="PF00512">
    <property type="entry name" value="HisKA"/>
    <property type="match status" value="1"/>
</dbReference>
<dbReference type="CDD" id="cd00075">
    <property type="entry name" value="HATPase"/>
    <property type="match status" value="1"/>
</dbReference>
<reference evidence="9 10" key="1">
    <citation type="submission" date="2021-04" db="EMBL/GenBank/DDBJ databases">
        <title>Genome analysis of Polyangium sp.</title>
        <authorList>
            <person name="Li Y."/>
            <person name="Wang J."/>
        </authorList>
    </citation>
    <scope>NUCLEOTIDE SEQUENCE [LARGE SCALE GENOMIC DNA]</scope>
    <source>
        <strain evidence="9 10">SDU14</strain>
    </source>
</reference>
<dbReference type="InterPro" id="IPR000014">
    <property type="entry name" value="PAS"/>
</dbReference>
<dbReference type="Pfam" id="PF00989">
    <property type="entry name" value="PAS"/>
    <property type="match status" value="1"/>
</dbReference>
<dbReference type="SMART" id="SM00065">
    <property type="entry name" value="GAF"/>
    <property type="match status" value="1"/>
</dbReference>
<dbReference type="InterPro" id="IPR029016">
    <property type="entry name" value="GAF-like_dom_sf"/>
</dbReference>
<evidence type="ECO:0000256" key="1">
    <source>
        <dbReference type="ARBA" id="ARBA00000085"/>
    </source>
</evidence>
<dbReference type="PANTHER" id="PTHR43047">
    <property type="entry name" value="TWO-COMPONENT HISTIDINE PROTEIN KINASE"/>
    <property type="match status" value="1"/>
</dbReference>
<keyword evidence="5" id="KW-0418">Kinase</keyword>
<dbReference type="EC" id="2.7.13.3" evidence="2"/>
<dbReference type="PRINTS" id="PR00344">
    <property type="entry name" value="BCTRLSENSOR"/>
</dbReference>
<comment type="caution">
    <text evidence="9">The sequence shown here is derived from an EMBL/GenBank/DDBJ whole genome shotgun (WGS) entry which is preliminary data.</text>
</comment>
<dbReference type="AlphaFoldDB" id="A0A9X4APY4"/>
<dbReference type="InterPro" id="IPR036097">
    <property type="entry name" value="HisK_dim/P_sf"/>
</dbReference>
<dbReference type="SMART" id="SM00387">
    <property type="entry name" value="HATPase_c"/>
    <property type="match status" value="1"/>
</dbReference>
<evidence type="ECO:0000313" key="9">
    <source>
        <dbReference type="EMBL" id="MDC3979776.1"/>
    </source>
</evidence>
<dbReference type="NCBIfam" id="TIGR00229">
    <property type="entry name" value="sensory_box"/>
    <property type="match status" value="1"/>
</dbReference>
<dbReference type="Gene3D" id="1.10.287.130">
    <property type="match status" value="1"/>
</dbReference>
<dbReference type="SUPFAM" id="SSF55781">
    <property type="entry name" value="GAF domain-like"/>
    <property type="match status" value="1"/>
</dbReference>
<keyword evidence="10" id="KW-1185">Reference proteome</keyword>
<dbReference type="GO" id="GO:0009927">
    <property type="term" value="F:histidine phosphotransfer kinase activity"/>
    <property type="evidence" value="ECO:0007669"/>
    <property type="project" value="TreeGrafter"/>
</dbReference>
<name>A0A9X4APY4_9BACT</name>
<dbReference type="SUPFAM" id="SSF55874">
    <property type="entry name" value="ATPase domain of HSP90 chaperone/DNA topoisomerase II/histidine kinase"/>
    <property type="match status" value="1"/>
</dbReference>
<dbReference type="RefSeq" id="WP_272417780.1">
    <property type="nucleotide sequence ID" value="NZ_JAGTJJ010000001.1"/>
</dbReference>
<dbReference type="InterPro" id="IPR003594">
    <property type="entry name" value="HATPase_dom"/>
</dbReference>
<organism evidence="9 10">
    <name type="scientific">Polyangium jinanense</name>
    <dbReference type="NCBI Taxonomy" id="2829994"/>
    <lineage>
        <taxon>Bacteria</taxon>
        <taxon>Pseudomonadati</taxon>
        <taxon>Myxococcota</taxon>
        <taxon>Polyangia</taxon>
        <taxon>Polyangiales</taxon>
        <taxon>Polyangiaceae</taxon>
        <taxon>Polyangium</taxon>
    </lineage>
</organism>
<dbReference type="CDD" id="cd00082">
    <property type="entry name" value="HisKA"/>
    <property type="match status" value="1"/>
</dbReference>
<dbReference type="Gene3D" id="3.30.565.10">
    <property type="entry name" value="Histidine kinase-like ATPase, C-terminal domain"/>
    <property type="match status" value="1"/>
</dbReference>
<dbReference type="InterPro" id="IPR004358">
    <property type="entry name" value="Sig_transdc_His_kin-like_C"/>
</dbReference>
<keyword evidence="4" id="KW-0808">Transferase</keyword>
<dbReference type="Pfam" id="PF02518">
    <property type="entry name" value="HATPase_c"/>
    <property type="match status" value="1"/>
</dbReference>
<dbReference type="InterPro" id="IPR003018">
    <property type="entry name" value="GAF"/>
</dbReference>
<dbReference type="InterPro" id="IPR003661">
    <property type="entry name" value="HisK_dim/P_dom"/>
</dbReference>
<dbReference type="Pfam" id="PF13185">
    <property type="entry name" value="GAF_2"/>
    <property type="match status" value="1"/>
</dbReference>
<dbReference type="Gene3D" id="3.30.450.40">
    <property type="match status" value="1"/>
</dbReference>
<dbReference type="InterPro" id="IPR000700">
    <property type="entry name" value="PAS-assoc_C"/>
</dbReference>
<dbReference type="GO" id="GO:0005886">
    <property type="term" value="C:plasma membrane"/>
    <property type="evidence" value="ECO:0007669"/>
    <property type="project" value="TreeGrafter"/>
</dbReference>